<evidence type="ECO:0000256" key="1">
    <source>
        <dbReference type="SAM" id="MobiDB-lite"/>
    </source>
</evidence>
<proteinExistence type="predicted"/>
<feature type="chain" id="PRO_5046439877" evidence="2">
    <location>
        <begin position="26"/>
        <end position="1022"/>
    </location>
</feature>
<dbReference type="SUPFAM" id="SSF50939">
    <property type="entry name" value="Sialidases"/>
    <property type="match status" value="1"/>
</dbReference>
<keyword evidence="5" id="KW-1185">Reference proteome</keyword>
<feature type="region of interest" description="Disordered" evidence="1">
    <location>
        <begin position="88"/>
        <end position="107"/>
    </location>
</feature>
<dbReference type="Gene3D" id="2.130.10.10">
    <property type="entry name" value="YVTN repeat-like/Quinoprotein amine dehydrogenase"/>
    <property type="match status" value="3"/>
</dbReference>
<dbReference type="SMART" id="SM00089">
    <property type="entry name" value="PKD"/>
    <property type="match status" value="1"/>
</dbReference>
<dbReference type="PANTHER" id="PTHR43739">
    <property type="entry name" value="XYLOGLUCANASE (EUROFUNG)"/>
    <property type="match status" value="1"/>
</dbReference>
<dbReference type="Gene3D" id="2.60.120.380">
    <property type="match status" value="1"/>
</dbReference>
<dbReference type="InterPro" id="IPR015943">
    <property type="entry name" value="WD40/YVTN_repeat-like_dom_sf"/>
</dbReference>
<dbReference type="Pfam" id="PF13620">
    <property type="entry name" value="CarboxypepD_reg"/>
    <property type="match status" value="1"/>
</dbReference>
<dbReference type="SUPFAM" id="SSF49299">
    <property type="entry name" value="PKD domain"/>
    <property type="match status" value="1"/>
</dbReference>
<protein>
    <submittedName>
        <fullName evidence="4">PKD domain-containing protein</fullName>
    </submittedName>
</protein>
<dbReference type="RefSeq" id="WP_386823010.1">
    <property type="nucleotide sequence ID" value="NZ_JBHTIF010000001.1"/>
</dbReference>
<dbReference type="CDD" id="cd15482">
    <property type="entry name" value="Sialidase_non-viral"/>
    <property type="match status" value="1"/>
</dbReference>
<evidence type="ECO:0000259" key="3">
    <source>
        <dbReference type="PROSITE" id="PS50093"/>
    </source>
</evidence>
<dbReference type="InterPro" id="IPR013783">
    <property type="entry name" value="Ig-like_fold"/>
</dbReference>
<dbReference type="Gene3D" id="2.60.40.10">
    <property type="entry name" value="Immunoglobulins"/>
    <property type="match status" value="1"/>
</dbReference>
<evidence type="ECO:0000256" key="2">
    <source>
        <dbReference type="SAM" id="SignalP"/>
    </source>
</evidence>
<dbReference type="InterPro" id="IPR035986">
    <property type="entry name" value="PKD_dom_sf"/>
</dbReference>
<keyword evidence="2" id="KW-0732">Signal</keyword>
<gene>
    <name evidence="4" type="ORF">ACFQ0E_07165</name>
</gene>
<dbReference type="SUPFAM" id="SSF49452">
    <property type="entry name" value="Starch-binding domain-like"/>
    <property type="match status" value="1"/>
</dbReference>
<accession>A0ABW2YBV5</accession>
<dbReference type="SUPFAM" id="SSF110296">
    <property type="entry name" value="Oligoxyloglucan reducing end-specific cellobiohydrolase"/>
    <property type="match status" value="2"/>
</dbReference>
<dbReference type="EMBL" id="JBHTIF010000001">
    <property type="protein sequence ID" value="MFD0725383.1"/>
    <property type="molecule type" value="Genomic_DNA"/>
</dbReference>
<dbReference type="PANTHER" id="PTHR43739:SF5">
    <property type="entry name" value="EXO-ALPHA-SIALIDASE"/>
    <property type="match status" value="1"/>
</dbReference>
<feature type="region of interest" description="Disordered" evidence="1">
    <location>
        <begin position="23"/>
        <end position="46"/>
    </location>
</feature>
<dbReference type="InterPro" id="IPR000601">
    <property type="entry name" value="PKD_dom"/>
</dbReference>
<dbReference type="Proteomes" id="UP001597110">
    <property type="component" value="Unassembled WGS sequence"/>
</dbReference>
<sequence length="1022" mass="106233">MEAKFLGLASLVVAGALLAPGTADAQQNRNDPLRAPDARGDKTKGEAWQIEQRRRWWIESRGLKQNRNAAKQRRAALTVLRNQLIRQKRTGRSVSGRAQTAPWRELGPSSMKMGNWVMGRVAGRINAVTPHPTNDSIVFIGAANGGVWKTTDAGASWTPTFVNVGSQSISAIHVEAGNPQNVWAGTGDRFDGDCSGYLSDGVFLSTDGGINWSARNSGMNLSTITSLVTQANNANVVLAAGFGDRCNQGGDANGGIYRSTDKGATWSQVMDRKVEDLVALPGTSTLLASAPGSGVYRSTDGGATWTLLGAANTASRMRLAVAPSNTAVIYALTNTNLYRSDNAGSTWTSVSTTACDGQCTYNLSLGVHPTNPQTIIVGAIRPRRSTNGGSSFTTLTNTWGSSQQVHQDTHVVRYSLNDPNRIWVGGDGGIWRSNDGASSWVNMNANLNITQYYDIVVHPTDPNIVFGGAQDNSSSKRTNSNVWDLTFVNGDGFMNAIDETNAAIVFQNGYPSGSTPSIYRSTQSGAPGTFAAAGSNGLTGGGFPWVTPTDVAGGYHFVGGYYVSRALTSASTMSWTTISPRVGGTVSVITAKKIGSNVHVYAGTDAGKVYYSANAASTNVADVSGNLPAARVSDVAIDPANGSRAFVTIAAFSGSKLYRTTTGGSTWTALGTGLPNIPANTVAIDPLNTQRIFVGTDIGVYESVDGGANFAPFSDGMPAGLVISDLEVDNSPHILTAGTYGRGAWQTTLGTTTGNQPPTANFTSSTSALTATFTDTSTDSDGSIAARSWNFGDSTTSTLANPSKTYAAAGTYTVALTVTDNAGASNTASKSVTVSSSTAYSLSGTVTTSAGAAISGVTVSNGSTSVSTNANGQFTFANLANGTYTLTPSLSGYTFSPASRSATVNGANVTGQNFTGTASTGNWLSQSGSLASGGSATVPSAQGYKQGGNGTYQARLTGPSNADFDLYMYRWNGSAWTQVAKSEGATSTESINYNGTAGYYYLEVRSYSGSGTYNAQYLFPQP</sequence>
<dbReference type="Pfam" id="PF18911">
    <property type="entry name" value="PKD_4"/>
    <property type="match status" value="1"/>
</dbReference>
<organism evidence="4 5">
    <name type="scientific">Lysobacter brunescens</name>
    <dbReference type="NCBI Taxonomy" id="262323"/>
    <lineage>
        <taxon>Bacteria</taxon>
        <taxon>Pseudomonadati</taxon>
        <taxon>Pseudomonadota</taxon>
        <taxon>Gammaproteobacteria</taxon>
        <taxon>Lysobacterales</taxon>
        <taxon>Lysobacteraceae</taxon>
        <taxon>Lysobacter</taxon>
    </lineage>
</organism>
<evidence type="ECO:0000313" key="5">
    <source>
        <dbReference type="Proteomes" id="UP001597110"/>
    </source>
</evidence>
<feature type="domain" description="PKD" evidence="3">
    <location>
        <begin position="754"/>
        <end position="841"/>
    </location>
</feature>
<reference evidence="5" key="1">
    <citation type="journal article" date="2019" name="Int. J. Syst. Evol. Microbiol.">
        <title>The Global Catalogue of Microorganisms (GCM) 10K type strain sequencing project: providing services to taxonomists for standard genome sequencing and annotation.</title>
        <authorList>
            <consortium name="The Broad Institute Genomics Platform"/>
            <consortium name="The Broad Institute Genome Sequencing Center for Infectious Disease"/>
            <person name="Wu L."/>
            <person name="Ma J."/>
        </authorList>
    </citation>
    <scope>NUCLEOTIDE SEQUENCE [LARGE SCALE GENOMIC DNA]</scope>
    <source>
        <strain evidence="5">CCUG 55585</strain>
    </source>
</reference>
<dbReference type="CDD" id="cd00146">
    <property type="entry name" value="PKD"/>
    <property type="match status" value="1"/>
</dbReference>
<comment type="caution">
    <text evidence="4">The sequence shown here is derived from an EMBL/GenBank/DDBJ whole genome shotgun (WGS) entry which is preliminary data.</text>
</comment>
<feature type="compositionally biased region" description="Basic and acidic residues" evidence="1">
    <location>
        <begin position="31"/>
        <end position="46"/>
    </location>
</feature>
<dbReference type="Gene3D" id="2.60.40.1120">
    <property type="entry name" value="Carboxypeptidase-like, regulatory domain"/>
    <property type="match status" value="1"/>
</dbReference>
<dbReference type="InterPro" id="IPR036278">
    <property type="entry name" value="Sialidase_sf"/>
</dbReference>
<dbReference type="InterPro" id="IPR022409">
    <property type="entry name" value="PKD/Chitinase_dom"/>
</dbReference>
<dbReference type="InterPro" id="IPR052025">
    <property type="entry name" value="Xyloglucanase_GH74"/>
</dbReference>
<feature type="signal peptide" evidence="2">
    <location>
        <begin position="1"/>
        <end position="25"/>
    </location>
</feature>
<name>A0ABW2YBV5_9GAMM</name>
<dbReference type="PROSITE" id="PS50093">
    <property type="entry name" value="PKD"/>
    <property type="match status" value="1"/>
</dbReference>
<evidence type="ECO:0000313" key="4">
    <source>
        <dbReference type="EMBL" id="MFD0725383.1"/>
    </source>
</evidence>
<dbReference type="InterPro" id="IPR013784">
    <property type="entry name" value="Carb-bd-like_fold"/>
</dbReference>